<reference evidence="2" key="3">
    <citation type="submission" date="2014-05" db="EMBL/GenBank/DDBJ databases">
        <authorList>
            <person name="Aslett A.Martin."/>
            <person name="De Silva Nishadi"/>
        </authorList>
    </citation>
    <scope>NUCLEOTIDE SEQUENCE</scope>
    <source>
        <strain evidence="2">YM</strain>
    </source>
</reference>
<dbReference type="InterPro" id="IPR006693">
    <property type="entry name" value="AB_hydrolase_lipase"/>
</dbReference>
<dbReference type="VEuPathDB" id="PlasmoDB:PY04938"/>
<evidence type="ECO:0000313" key="4">
    <source>
        <dbReference type="Proteomes" id="UP000072874"/>
    </source>
</evidence>
<sequence length="580" mass="67470">MSLYALNDGLPVGSIDMPTMFNEVNNERYNFDFINEENYDDSWRNPLSRELFNKLGDLDDMEKIVYDITNDDFKAEKHYVYTIDGYKLNLYHIVDSDKNYTPLKEKSPKKGVFCIGHGLMESSINSISGGYNSLPFKLLLKNYDIWLCNNRGNYLTEYVGKKYAMKKNLEIYTIDDLRDIGFDENTYSTNLVCDQIDLKKKKNKIFKKLCKKKDKNKDENKSNLIKNKLDIKNNSCLNKKGIKKNYNDCNKSEIGSKISIASNNSQVKGSNSNIQKNIKDIEIKRLKNMISNSKLFTSDDIDVKKIYELVGITENDLKYLDNMKKEDIEKNIKETDTWTFEDMGKNDIPAIIKYIKTKTKQDKIMYIGLSQGSISLLIGGCLNHYVNKSIERCYLMSLPIILWKKSEIFFALKGFIFISKHFKHVLKFRNYAIKHIPKKFVKRLITNLSHFLTSNILKLVQNDIYNKEIIYLNTPSGSNSTANVHKWLSSFDKTPVTDIFEKNSKNCTFPICLIYGDKDCLVDSNASIEYMQKIFKDNELQIIKKNEWSHLDPMVSDNEDIIFSHIMKDIKKKKSKQNSK</sequence>
<dbReference type="OMA" id="NWTFEDM"/>
<dbReference type="SUPFAM" id="SSF53474">
    <property type="entry name" value="alpha/beta-Hydrolases"/>
    <property type="match status" value="2"/>
</dbReference>
<dbReference type="Gene3D" id="3.40.50.1820">
    <property type="entry name" value="alpha/beta hydrolase"/>
    <property type="match status" value="2"/>
</dbReference>
<dbReference type="KEGG" id="pyo:PY17X_0923800"/>
<evidence type="ECO:0000313" key="5">
    <source>
        <dbReference type="Proteomes" id="UP000072904"/>
    </source>
</evidence>
<evidence type="ECO:0000313" key="3">
    <source>
        <dbReference type="EMBL" id="VTZ78427.1"/>
    </source>
</evidence>
<reference evidence="3" key="2">
    <citation type="submission" date="2014-05" db="EMBL/GenBank/DDBJ databases">
        <authorList>
            <person name="Aslett M.A."/>
            <person name="De Silva N."/>
        </authorList>
    </citation>
    <scope>NUCLEOTIDE SEQUENCE</scope>
    <source>
        <strain evidence="3">17X</strain>
    </source>
</reference>
<keyword evidence="2" id="KW-0378">Hydrolase</keyword>
<reference evidence="4 5" key="1">
    <citation type="journal article" date="2014" name="BMC Biol.">
        <title>A comprehensive evaluation of rodent malaria parasite genomes and gene expression.</title>
        <authorList>
            <person name="Otto T.D."/>
            <person name="Bohme U."/>
            <person name="Jackson A.P."/>
            <person name="Hunt M."/>
            <person name="Franke-Fayard B."/>
            <person name="Hoeijmakers W.A."/>
            <person name="Religa A.A."/>
            <person name="Robertson L."/>
            <person name="Sanders M."/>
            <person name="Ogun S.A."/>
            <person name="Cunningham D."/>
            <person name="Erhart A."/>
            <person name="Billker O."/>
            <person name="Khan S.M."/>
            <person name="Stunnenberg H.G."/>
            <person name="Langhorne J."/>
            <person name="Holder A.A."/>
            <person name="Waters A.P."/>
            <person name="Newbold C.I."/>
            <person name="Pain A."/>
            <person name="Berriman M."/>
            <person name="Janse C.J."/>
        </authorList>
    </citation>
    <scope>NUCLEOTIDE SEQUENCE [LARGE SCALE GENOMIC DNA]</scope>
    <source>
        <strain evidence="3 4">17X</strain>
        <strain evidence="2 5">YM</strain>
    </source>
</reference>
<organism evidence="2 5">
    <name type="scientific">Plasmodium yoelii</name>
    <dbReference type="NCBI Taxonomy" id="5861"/>
    <lineage>
        <taxon>Eukaryota</taxon>
        <taxon>Sar</taxon>
        <taxon>Alveolata</taxon>
        <taxon>Apicomplexa</taxon>
        <taxon>Aconoidasida</taxon>
        <taxon>Haemosporida</taxon>
        <taxon>Plasmodiidae</taxon>
        <taxon>Plasmodium</taxon>
        <taxon>Plasmodium (Vinckeia)</taxon>
    </lineage>
</organism>
<dbReference type="VEuPathDB" id="PlasmoDB:PY17X_0923800"/>
<proteinExistence type="predicted"/>
<dbReference type="GO" id="GO:0016787">
    <property type="term" value="F:hydrolase activity"/>
    <property type="evidence" value="ECO:0007669"/>
    <property type="project" value="UniProtKB-KW"/>
</dbReference>
<dbReference type="RefSeq" id="XP_725316.2">
    <property type="nucleotide sequence ID" value="XM_720223.2"/>
</dbReference>
<dbReference type="EMBL" id="LK934637">
    <property type="protein sequence ID" value="CDU18010.1"/>
    <property type="molecule type" value="Genomic_DNA"/>
</dbReference>
<dbReference type="Pfam" id="PF04083">
    <property type="entry name" value="Abhydro_lipase"/>
    <property type="match status" value="1"/>
</dbReference>
<dbReference type="Proteomes" id="UP000072874">
    <property type="component" value="Chromosome 9"/>
</dbReference>
<reference evidence="3" key="4">
    <citation type="submission" date="2019-05" db="EMBL/GenBank/DDBJ databases">
        <authorList>
            <consortium name="Pathogen Informatics"/>
        </authorList>
    </citation>
    <scope>NUCLEOTIDE SEQUENCE</scope>
    <source>
        <strain evidence="3">17X</strain>
    </source>
</reference>
<accession>A0A077Y8M4</accession>
<dbReference type="GO" id="GO:0006629">
    <property type="term" value="P:lipid metabolic process"/>
    <property type="evidence" value="ECO:0007669"/>
    <property type="project" value="InterPro"/>
</dbReference>
<dbReference type="VEuPathDB" id="PlasmoDB:Py17XNL_000900256"/>
<dbReference type="GeneID" id="3790655"/>
<dbReference type="InterPro" id="IPR029058">
    <property type="entry name" value="AB_hydrolase_fold"/>
</dbReference>
<dbReference type="AlphaFoldDB" id="A0A077Y8M4"/>
<evidence type="ECO:0000313" key="2">
    <source>
        <dbReference type="EMBL" id="CDU18010.1"/>
    </source>
</evidence>
<evidence type="ECO:0000259" key="1">
    <source>
        <dbReference type="Pfam" id="PF04083"/>
    </source>
</evidence>
<gene>
    <name evidence="3" type="ORF">PY17X_0923800</name>
    <name evidence="2" type="ORF">PYYM_0923200</name>
</gene>
<protein>
    <submittedName>
        <fullName evidence="2">Steryl ester hydrolase, putative</fullName>
    </submittedName>
</protein>
<dbReference type="PANTHER" id="PTHR11005">
    <property type="entry name" value="LYSOSOMAL ACID LIPASE-RELATED"/>
    <property type="match status" value="1"/>
</dbReference>
<dbReference type="VEuPathDB" id="PlasmoDB:PYYM_0923200"/>
<dbReference type="EMBL" id="LM993663">
    <property type="protein sequence ID" value="VTZ78427.1"/>
    <property type="molecule type" value="Genomic_DNA"/>
</dbReference>
<dbReference type="Proteomes" id="UP000072904">
    <property type="component" value="Chromosome 9"/>
</dbReference>
<dbReference type="OrthoDB" id="8040642at2759"/>
<name>A0A077Y8M4_PLAYE</name>
<feature type="domain" description="Partial AB-hydrolase lipase" evidence="1">
    <location>
        <begin position="65"/>
        <end position="128"/>
    </location>
</feature>